<dbReference type="Pfam" id="PF08194">
    <property type="entry name" value="DIM"/>
    <property type="match status" value="1"/>
</dbReference>
<dbReference type="eggNOG" id="ENOG502TCFR">
    <property type="taxonomic scope" value="Eukaryota"/>
</dbReference>
<dbReference type="InterPro" id="IPR013172">
    <property type="entry name" value="Bomanin"/>
</dbReference>
<keyword evidence="10" id="KW-1185">Reference proteome</keyword>
<dbReference type="OMA" id="NCEICNV"/>
<accession>B4JRM3</accession>
<dbReference type="FunCoup" id="B4JRM3">
    <property type="interactions" value="45"/>
</dbReference>
<evidence type="ECO:0000256" key="7">
    <source>
        <dbReference type="ARBA" id="ARBA00023157"/>
    </source>
</evidence>
<keyword evidence="3" id="KW-0964">Secreted</keyword>
<reference evidence="9 10" key="1">
    <citation type="journal article" date="2007" name="Nature">
        <title>Evolution of genes and genomes on the Drosophila phylogeny.</title>
        <authorList>
            <consortium name="Drosophila 12 Genomes Consortium"/>
            <person name="Clark A.G."/>
            <person name="Eisen M.B."/>
            <person name="Smith D.R."/>
            <person name="Bergman C.M."/>
            <person name="Oliver B."/>
            <person name="Markow T.A."/>
            <person name="Kaufman T.C."/>
            <person name="Kellis M."/>
            <person name="Gelbart W."/>
            <person name="Iyer V.N."/>
            <person name="Pollard D.A."/>
            <person name="Sackton T.B."/>
            <person name="Larracuente A.M."/>
            <person name="Singh N.D."/>
            <person name="Abad J.P."/>
            <person name="Abt D.N."/>
            <person name="Adryan B."/>
            <person name="Aguade M."/>
            <person name="Akashi H."/>
            <person name="Anderson W.W."/>
            <person name="Aquadro C.F."/>
            <person name="Ardell D.H."/>
            <person name="Arguello R."/>
            <person name="Artieri C.G."/>
            <person name="Barbash D.A."/>
            <person name="Barker D."/>
            <person name="Barsanti P."/>
            <person name="Batterham P."/>
            <person name="Batzoglou S."/>
            <person name="Begun D."/>
            <person name="Bhutkar A."/>
            <person name="Blanco E."/>
            <person name="Bosak S.A."/>
            <person name="Bradley R.K."/>
            <person name="Brand A.D."/>
            <person name="Brent M.R."/>
            <person name="Brooks A.N."/>
            <person name="Brown R.H."/>
            <person name="Butlin R.K."/>
            <person name="Caggese C."/>
            <person name="Calvi B.R."/>
            <person name="Bernardo de Carvalho A."/>
            <person name="Caspi A."/>
            <person name="Castrezana S."/>
            <person name="Celniker S.E."/>
            <person name="Chang J.L."/>
            <person name="Chapple C."/>
            <person name="Chatterji S."/>
            <person name="Chinwalla A."/>
            <person name="Civetta A."/>
            <person name="Clifton S.W."/>
            <person name="Comeron J.M."/>
            <person name="Costello J.C."/>
            <person name="Coyne J.A."/>
            <person name="Daub J."/>
            <person name="David R.G."/>
            <person name="Delcher A.L."/>
            <person name="Delehaunty K."/>
            <person name="Do C.B."/>
            <person name="Ebling H."/>
            <person name="Edwards K."/>
            <person name="Eickbush T."/>
            <person name="Evans J.D."/>
            <person name="Filipski A."/>
            <person name="Findeiss S."/>
            <person name="Freyhult E."/>
            <person name="Fulton L."/>
            <person name="Fulton R."/>
            <person name="Garcia A.C."/>
            <person name="Gardiner A."/>
            <person name="Garfield D.A."/>
            <person name="Garvin B.E."/>
            <person name="Gibson G."/>
            <person name="Gilbert D."/>
            <person name="Gnerre S."/>
            <person name="Godfrey J."/>
            <person name="Good R."/>
            <person name="Gotea V."/>
            <person name="Gravely B."/>
            <person name="Greenberg A.J."/>
            <person name="Griffiths-Jones S."/>
            <person name="Gross S."/>
            <person name="Guigo R."/>
            <person name="Gustafson E.A."/>
            <person name="Haerty W."/>
            <person name="Hahn M.W."/>
            <person name="Halligan D.L."/>
            <person name="Halpern A.L."/>
            <person name="Halter G.M."/>
            <person name="Han M.V."/>
            <person name="Heger A."/>
            <person name="Hillier L."/>
            <person name="Hinrichs A.S."/>
            <person name="Holmes I."/>
            <person name="Hoskins R.A."/>
            <person name="Hubisz M.J."/>
            <person name="Hultmark D."/>
            <person name="Huntley M.A."/>
            <person name="Jaffe D.B."/>
            <person name="Jagadeeshan S."/>
            <person name="Jeck W.R."/>
            <person name="Johnson J."/>
            <person name="Jones C.D."/>
            <person name="Jordan W.C."/>
            <person name="Karpen G.H."/>
            <person name="Kataoka E."/>
            <person name="Keightley P.D."/>
            <person name="Kheradpour P."/>
            <person name="Kirkness E.F."/>
            <person name="Koerich L.B."/>
            <person name="Kristiansen K."/>
            <person name="Kudrna D."/>
            <person name="Kulathinal R.J."/>
            <person name="Kumar S."/>
            <person name="Kwok R."/>
            <person name="Lander E."/>
            <person name="Langley C.H."/>
            <person name="Lapoint R."/>
            <person name="Lazzaro B.P."/>
            <person name="Lee S.J."/>
            <person name="Levesque L."/>
            <person name="Li R."/>
            <person name="Lin C.F."/>
            <person name="Lin M.F."/>
            <person name="Lindblad-Toh K."/>
            <person name="Llopart A."/>
            <person name="Long M."/>
            <person name="Low L."/>
            <person name="Lozovsky E."/>
            <person name="Lu J."/>
            <person name="Luo M."/>
            <person name="Machado C.A."/>
            <person name="Makalowski W."/>
            <person name="Marzo M."/>
            <person name="Matsuda M."/>
            <person name="Matzkin L."/>
            <person name="McAllister B."/>
            <person name="McBride C.S."/>
            <person name="McKernan B."/>
            <person name="McKernan K."/>
            <person name="Mendez-Lago M."/>
            <person name="Minx P."/>
            <person name="Mollenhauer M.U."/>
            <person name="Montooth K."/>
            <person name="Mount S.M."/>
            <person name="Mu X."/>
            <person name="Myers E."/>
            <person name="Negre B."/>
            <person name="Newfeld S."/>
            <person name="Nielsen R."/>
            <person name="Noor M.A."/>
            <person name="O'Grady P."/>
            <person name="Pachter L."/>
            <person name="Papaceit M."/>
            <person name="Parisi M.J."/>
            <person name="Parisi M."/>
            <person name="Parts L."/>
            <person name="Pedersen J.S."/>
            <person name="Pesole G."/>
            <person name="Phillippy A.M."/>
            <person name="Ponting C.P."/>
            <person name="Pop M."/>
            <person name="Porcelli D."/>
            <person name="Powell J.R."/>
            <person name="Prohaska S."/>
            <person name="Pruitt K."/>
            <person name="Puig M."/>
            <person name="Quesneville H."/>
            <person name="Ram K.R."/>
            <person name="Rand D."/>
            <person name="Rasmussen M.D."/>
            <person name="Reed L.K."/>
            <person name="Reenan R."/>
            <person name="Reily A."/>
            <person name="Remington K.A."/>
            <person name="Rieger T.T."/>
            <person name="Ritchie M.G."/>
            <person name="Robin C."/>
            <person name="Rogers Y.H."/>
            <person name="Rohde C."/>
            <person name="Rozas J."/>
            <person name="Rubenfield M.J."/>
            <person name="Ruiz A."/>
            <person name="Russo S."/>
            <person name="Salzberg S.L."/>
            <person name="Sanchez-Gracia A."/>
            <person name="Saranga D.J."/>
            <person name="Sato H."/>
            <person name="Schaeffer S.W."/>
            <person name="Schatz M.C."/>
            <person name="Schlenke T."/>
            <person name="Schwartz R."/>
            <person name="Segarra C."/>
            <person name="Singh R.S."/>
            <person name="Sirot L."/>
            <person name="Sirota M."/>
            <person name="Sisneros N.B."/>
            <person name="Smith C.D."/>
            <person name="Smith T.F."/>
            <person name="Spieth J."/>
            <person name="Stage D.E."/>
            <person name="Stark A."/>
            <person name="Stephan W."/>
            <person name="Strausberg R.L."/>
            <person name="Strempel S."/>
            <person name="Sturgill D."/>
            <person name="Sutton G."/>
            <person name="Sutton G.G."/>
            <person name="Tao W."/>
            <person name="Teichmann S."/>
            <person name="Tobari Y.N."/>
            <person name="Tomimura Y."/>
            <person name="Tsolas J.M."/>
            <person name="Valente V.L."/>
            <person name="Venter E."/>
            <person name="Venter J.C."/>
            <person name="Vicario S."/>
            <person name="Vieira F.G."/>
            <person name="Vilella A.J."/>
            <person name="Villasante A."/>
            <person name="Walenz B."/>
            <person name="Wang J."/>
            <person name="Wasserman M."/>
            <person name="Watts T."/>
            <person name="Wilson D."/>
            <person name="Wilson R.K."/>
            <person name="Wing R.A."/>
            <person name="Wolfner M.F."/>
            <person name="Wong A."/>
            <person name="Wong G.K."/>
            <person name="Wu C.I."/>
            <person name="Wu G."/>
            <person name="Yamamoto D."/>
            <person name="Yang H.P."/>
            <person name="Yang S.P."/>
            <person name="Yorke J.A."/>
            <person name="Yoshida K."/>
            <person name="Zdobnov E."/>
            <person name="Zhang P."/>
            <person name="Zhang Y."/>
            <person name="Zimin A.V."/>
            <person name="Baldwin J."/>
            <person name="Abdouelleil A."/>
            <person name="Abdulkadir J."/>
            <person name="Abebe A."/>
            <person name="Abera B."/>
            <person name="Abreu J."/>
            <person name="Acer S.C."/>
            <person name="Aftuck L."/>
            <person name="Alexander A."/>
            <person name="An P."/>
            <person name="Anderson E."/>
            <person name="Anderson S."/>
            <person name="Arachi H."/>
            <person name="Azer M."/>
            <person name="Bachantsang P."/>
            <person name="Barry A."/>
            <person name="Bayul T."/>
            <person name="Berlin A."/>
            <person name="Bessette D."/>
            <person name="Bloom T."/>
            <person name="Blye J."/>
            <person name="Boguslavskiy L."/>
            <person name="Bonnet C."/>
            <person name="Boukhgalter B."/>
            <person name="Bourzgui I."/>
            <person name="Brown A."/>
            <person name="Cahill P."/>
            <person name="Channer S."/>
            <person name="Cheshatsang Y."/>
            <person name="Chuda L."/>
            <person name="Citroen M."/>
            <person name="Collymore A."/>
            <person name="Cooke P."/>
            <person name="Costello M."/>
            <person name="D'Aco K."/>
            <person name="Daza R."/>
            <person name="De Haan G."/>
            <person name="DeGray S."/>
            <person name="DeMaso C."/>
            <person name="Dhargay N."/>
            <person name="Dooley K."/>
            <person name="Dooley E."/>
            <person name="Doricent M."/>
            <person name="Dorje P."/>
            <person name="Dorjee K."/>
            <person name="Dupes A."/>
            <person name="Elong R."/>
            <person name="Falk J."/>
            <person name="Farina A."/>
            <person name="Faro S."/>
            <person name="Ferguson D."/>
            <person name="Fisher S."/>
            <person name="Foley C.D."/>
            <person name="Franke A."/>
            <person name="Friedrich D."/>
            <person name="Gadbois L."/>
            <person name="Gearin G."/>
            <person name="Gearin C.R."/>
            <person name="Giannoukos G."/>
            <person name="Goode T."/>
            <person name="Graham J."/>
            <person name="Grandbois E."/>
            <person name="Grewal S."/>
            <person name="Gyaltsen K."/>
            <person name="Hafez N."/>
            <person name="Hagos B."/>
            <person name="Hall J."/>
            <person name="Henson C."/>
            <person name="Hollinger A."/>
            <person name="Honan T."/>
            <person name="Huard M.D."/>
            <person name="Hughes L."/>
            <person name="Hurhula B."/>
            <person name="Husby M.E."/>
            <person name="Kamat A."/>
            <person name="Kanga B."/>
            <person name="Kashin S."/>
            <person name="Khazanovich D."/>
            <person name="Kisner P."/>
            <person name="Lance K."/>
            <person name="Lara M."/>
            <person name="Lee W."/>
            <person name="Lennon N."/>
            <person name="Letendre F."/>
            <person name="LeVine R."/>
            <person name="Lipovsky A."/>
            <person name="Liu X."/>
            <person name="Liu J."/>
            <person name="Liu S."/>
            <person name="Lokyitsang T."/>
            <person name="Lokyitsang Y."/>
            <person name="Lubonja R."/>
            <person name="Lui A."/>
            <person name="MacDonald P."/>
            <person name="Magnisalis V."/>
            <person name="Maru K."/>
            <person name="Matthews C."/>
            <person name="McCusker W."/>
            <person name="McDonough S."/>
            <person name="Mehta T."/>
            <person name="Meldrim J."/>
            <person name="Meneus L."/>
            <person name="Mihai O."/>
            <person name="Mihalev A."/>
            <person name="Mihova T."/>
            <person name="Mittelman R."/>
            <person name="Mlenga V."/>
            <person name="Montmayeur A."/>
            <person name="Mulrain L."/>
            <person name="Navidi A."/>
            <person name="Naylor J."/>
            <person name="Negash T."/>
            <person name="Nguyen T."/>
            <person name="Nguyen N."/>
            <person name="Nicol R."/>
            <person name="Norbu C."/>
            <person name="Norbu N."/>
            <person name="Novod N."/>
            <person name="O'Neill B."/>
            <person name="Osman S."/>
            <person name="Markiewicz E."/>
            <person name="Oyono O.L."/>
            <person name="Patti C."/>
            <person name="Phunkhang P."/>
            <person name="Pierre F."/>
            <person name="Priest M."/>
            <person name="Raghuraman S."/>
            <person name="Rege F."/>
            <person name="Reyes R."/>
            <person name="Rise C."/>
            <person name="Rogov P."/>
            <person name="Ross K."/>
            <person name="Ryan E."/>
            <person name="Settipalli S."/>
            <person name="Shea T."/>
            <person name="Sherpa N."/>
            <person name="Shi L."/>
            <person name="Shih D."/>
            <person name="Sparrow T."/>
            <person name="Spaulding J."/>
            <person name="Stalker J."/>
            <person name="Stange-Thomann N."/>
            <person name="Stavropoulos S."/>
            <person name="Stone C."/>
            <person name="Strader C."/>
            <person name="Tesfaye S."/>
            <person name="Thomson T."/>
            <person name="Thoulutsang Y."/>
            <person name="Thoulutsang D."/>
            <person name="Topham K."/>
            <person name="Topping I."/>
            <person name="Tsamla T."/>
            <person name="Vassiliev H."/>
            <person name="Vo A."/>
            <person name="Wangchuk T."/>
            <person name="Wangdi T."/>
            <person name="Weiand M."/>
            <person name="Wilkinson J."/>
            <person name="Wilson A."/>
            <person name="Yadav S."/>
            <person name="Young G."/>
            <person name="Yu Q."/>
            <person name="Zembek L."/>
            <person name="Zhong D."/>
            <person name="Zimmer A."/>
            <person name="Zwirko Z."/>
            <person name="Jaffe D.B."/>
            <person name="Alvarez P."/>
            <person name="Brockman W."/>
            <person name="Butler J."/>
            <person name="Chin C."/>
            <person name="Gnerre S."/>
            <person name="Grabherr M."/>
            <person name="Kleber M."/>
            <person name="Mauceli E."/>
            <person name="MacCallum I."/>
        </authorList>
    </citation>
    <scope>NUCLEOTIDE SEQUENCE [LARGE SCALE GENOMIC DNA]</scope>
    <source>
        <strain evidence="10">Tucson 15287-2541.00</strain>
    </source>
</reference>
<dbReference type="PhylomeDB" id="B4JRM3"/>
<gene>
    <name evidence="9" type="primary">Dgri\GH21020</name>
    <name evidence="9" type="ORF">Dgri_GH21020</name>
</gene>
<comment type="subcellular location">
    <subcellularLocation>
        <location evidence="1">Secreted</location>
    </subcellularLocation>
</comment>
<evidence type="ECO:0000313" key="10">
    <source>
        <dbReference type="Proteomes" id="UP000001070"/>
    </source>
</evidence>
<evidence type="ECO:0000256" key="2">
    <source>
        <dbReference type="ARBA" id="ARBA00005379"/>
    </source>
</evidence>
<evidence type="ECO:0000313" key="9">
    <source>
        <dbReference type="EMBL" id="EDV94413.1"/>
    </source>
</evidence>
<dbReference type="GO" id="GO:0005576">
    <property type="term" value="C:extracellular region"/>
    <property type="evidence" value="ECO:0007669"/>
    <property type="project" value="UniProtKB-SubCell"/>
</dbReference>
<evidence type="ECO:0000256" key="4">
    <source>
        <dbReference type="ARBA" id="ARBA00022588"/>
    </source>
</evidence>
<keyword evidence="5 8" id="KW-0732">Signal</keyword>
<keyword evidence="4" id="KW-0399">Innate immunity</keyword>
<evidence type="ECO:0000256" key="3">
    <source>
        <dbReference type="ARBA" id="ARBA00022525"/>
    </source>
</evidence>
<name>B4JRM3_DROGR</name>
<dbReference type="Proteomes" id="UP000001070">
    <property type="component" value="Unassembled WGS sequence"/>
</dbReference>
<dbReference type="GO" id="GO:0045087">
    <property type="term" value="P:innate immune response"/>
    <property type="evidence" value="ECO:0007669"/>
    <property type="project" value="UniProtKB-KW"/>
</dbReference>
<evidence type="ECO:0000256" key="8">
    <source>
        <dbReference type="SAM" id="SignalP"/>
    </source>
</evidence>
<feature type="chain" id="PRO_5002809786" evidence="8">
    <location>
        <begin position="21"/>
        <end position="97"/>
    </location>
</feature>
<organism evidence="10">
    <name type="scientific">Drosophila grimshawi</name>
    <name type="common">Hawaiian fruit fly</name>
    <name type="synonym">Idiomyia grimshawi</name>
    <dbReference type="NCBI Taxonomy" id="7222"/>
    <lineage>
        <taxon>Eukaryota</taxon>
        <taxon>Metazoa</taxon>
        <taxon>Ecdysozoa</taxon>
        <taxon>Arthropoda</taxon>
        <taxon>Hexapoda</taxon>
        <taxon>Insecta</taxon>
        <taxon>Pterygota</taxon>
        <taxon>Neoptera</taxon>
        <taxon>Endopterygota</taxon>
        <taxon>Diptera</taxon>
        <taxon>Brachycera</taxon>
        <taxon>Muscomorpha</taxon>
        <taxon>Ephydroidea</taxon>
        <taxon>Drosophilidae</taxon>
        <taxon>Drosophila</taxon>
        <taxon>Hawaiian Drosophila</taxon>
    </lineage>
</organism>
<sequence>MKYLTCALLLFGLLPMLISAYPSTVVVNGVCLTCPNPNGEPVYINGQEYRSFSGSGSGSNGNVVVTRPGYNNGRGTIIRRGGSTIVNGNCEICNVDV</sequence>
<dbReference type="HOGENOM" id="CLU_2348841_0_0_1"/>
<dbReference type="OrthoDB" id="7880487at2759"/>
<dbReference type="KEGG" id="dgr:6567919"/>
<proteinExistence type="inferred from homology"/>
<evidence type="ECO:0000256" key="5">
    <source>
        <dbReference type="ARBA" id="ARBA00022729"/>
    </source>
</evidence>
<feature type="signal peptide" evidence="8">
    <location>
        <begin position="1"/>
        <end position="20"/>
    </location>
</feature>
<keyword evidence="7" id="KW-1015">Disulfide bond</keyword>
<keyword evidence="6" id="KW-0391">Immunity</keyword>
<evidence type="ECO:0000256" key="1">
    <source>
        <dbReference type="ARBA" id="ARBA00004613"/>
    </source>
</evidence>
<dbReference type="AlphaFoldDB" id="B4JRM3"/>
<dbReference type="EMBL" id="CH916373">
    <property type="protein sequence ID" value="EDV94413.1"/>
    <property type="molecule type" value="Genomic_DNA"/>
</dbReference>
<dbReference type="InParanoid" id="B4JRM3"/>
<protein>
    <submittedName>
        <fullName evidence="9">GH21020</fullName>
    </submittedName>
</protein>
<comment type="similarity">
    <text evidence="2">Belongs to the bomanin family.</text>
</comment>
<dbReference type="STRING" id="7222.B4JRM3"/>
<evidence type="ECO:0000256" key="6">
    <source>
        <dbReference type="ARBA" id="ARBA00022859"/>
    </source>
</evidence>